<comment type="caution">
    <text evidence="1">The sequence shown here is derived from an EMBL/GenBank/DDBJ whole genome shotgun (WGS) entry which is preliminary data.</text>
</comment>
<evidence type="ECO:0000313" key="2">
    <source>
        <dbReference type="Proteomes" id="UP000824540"/>
    </source>
</evidence>
<reference evidence="1" key="1">
    <citation type="thesis" date="2021" institute="BYU ScholarsArchive" country="Provo, UT, USA">
        <title>Applications of and Algorithms for Genome Assembly and Genomic Analyses with an Emphasis on Marine Teleosts.</title>
        <authorList>
            <person name="Pickett B.D."/>
        </authorList>
    </citation>
    <scope>NUCLEOTIDE SEQUENCE</scope>
    <source>
        <strain evidence="1">HI-2016</strain>
    </source>
</reference>
<dbReference type="AlphaFoldDB" id="A0A8T2MVI9"/>
<name>A0A8T2MVI9_9TELE</name>
<keyword evidence="2" id="KW-1185">Reference proteome</keyword>
<accession>A0A8T2MVI9</accession>
<dbReference type="OrthoDB" id="10234940at2759"/>
<sequence length="286" mass="31120">MAIFLGTGPTWSQVLAKFKRVQSPLLVMVTETMLYVWSRSTLHQGLGIPAEHRAKQSCAVSVLQEHRVKQSCAVSVLQEYRVKQSCAVSVLQEHRVKQSCAVSVLQEHRVKQSCAVSVLEEYRVKQSCAVSVLQECRVKKMPLSRVHLLGAEVLSFAVGAGMNFKTGIPVSMNGVVCWPRPVAADRSTIPSLATFTAGGQPGEAVPRRGQFLELNYRCPQQGDGRAPCFCSMPTCRCSEELQERITSPFTVHPPPGVGHIGSVGAGPVMPVGISVPIDGMIRLTER</sequence>
<evidence type="ECO:0000313" key="1">
    <source>
        <dbReference type="EMBL" id="KAG9329452.1"/>
    </source>
</evidence>
<proteinExistence type="predicted"/>
<gene>
    <name evidence="1" type="ORF">JZ751_004705</name>
</gene>
<dbReference type="EMBL" id="JAFBMS010001185">
    <property type="protein sequence ID" value="KAG9329452.1"/>
    <property type="molecule type" value="Genomic_DNA"/>
</dbReference>
<organism evidence="1 2">
    <name type="scientific">Albula glossodonta</name>
    <name type="common">roundjaw bonefish</name>
    <dbReference type="NCBI Taxonomy" id="121402"/>
    <lineage>
        <taxon>Eukaryota</taxon>
        <taxon>Metazoa</taxon>
        <taxon>Chordata</taxon>
        <taxon>Craniata</taxon>
        <taxon>Vertebrata</taxon>
        <taxon>Euteleostomi</taxon>
        <taxon>Actinopterygii</taxon>
        <taxon>Neopterygii</taxon>
        <taxon>Teleostei</taxon>
        <taxon>Albuliformes</taxon>
        <taxon>Albulidae</taxon>
        <taxon>Albula</taxon>
    </lineage>
</organism>
<protein>
    <submittedName>
        <fullName evidence="1">Uncharacterized protein</fullName>
    </submittedName>
</protein>
<dbReference type="Proteomes" id="UP000824540">
    <property type="component" value="Unassembled WGS sequence"/>
</dbReference>